<protein>
    <submittedName>
        <fullName evidence="2">Uncharacterized protein</fullName>
    </submittedName>
</protein>
<gene>
    <name evidence="2" type="ORF">SADUNF_Sadunf14G0088400</name>
</gene>
<name>A0A835JH01_9ROSI</name>
<organism evidence="2 3">
    <name type="scientific">Salix dunnii</name>
    <dbReference type="NCBI Taxonomy" id="1413687"/>
    <lineage>
        <taxon>Eukaryota</taxon>
        <taxon>Viridiplantae</taxon>
        <taxon>Streptophyta</taxon>
        <taxon>Embryophyta</taxon>
        <taxon>Tracheophyta</taxon>
        <taxon>Spermatophyta</taxon>
        <taxon>Magnoliopsida</taxon>
        <taxon>eudicotyledons</taxon>
        <taxon>Gunneridae</taxon>
        <taxon>Pentapetalae</taxon>
        <taxon>rosids</taxon>
        <taxon>fabids</taxon>
        <taxon>Malpighiales</taxon>
        <taxon>Salicaceae</taxon>
        <taxon>Saliceae</taxon>
        <taxon>Salix</taxon>
    </lineage>
</organism>
<feature type="compositionally biased region" description="Acidic residues" evidence="1">
    <location>
        <begin position="45"/>
        <end position="65"/>
    </location>
</feature>
<dbReference type="Proteomes" id="UP000657918">
    <property type="component" value="Unassembled WGS sequence"/>
</dbReference>
<proteinExistence type="predicted"/>
<accession>A0A835JH01</accession>
<evidence type="ECO:0000256" key="1">
    <source>
        <dbReference type="SAM" id="MobiDB-lite"/>
    </source>
</evidence>
<feature type="region of interest" description="Disordered" evidence="1">
    <location>
        <begin position="41"/>
        <end position="124"/>
    </location>
</feature>
<dbReference type="EMBL" id="JADGMS010000014">
    <property type="protein sequence ID" value="KAF9669251.1"/>
    <property type="molecule type" value="Genomic_DNA"/>
</dbReference>
<keyword evidence="3" id="KW-1185">Reference proteome</keyword>
<dbReference type="AlphaFoldDB" id="A0A835JH01"/>
<feature type="compositionally biased region" description="Basic and acidic residues" evidence="1">
    <location>
        <begin position="112"/>
        <end position="124"/>
    </location>
</feature>
<comment type="caution">
    <text evidence="2">The sequence shown here is derived from an EMBL/GenBank/DDBJ whole genome shotgun (WGS) entry which is preliminary data.</text>
</comment>
<dbReference type="OrthoDB" id="10512464at2759"/>
<evidence type="ECO:0000313" key="3">
    <source>
        <dbReference type="Proteomes" id="UP000657918"/>
    </source>
</evidence>
<sequence length="124" mass="13699">MVILHLAQERRPYTFQDMKLRHQAFESVCTCREYGNKGCAFVGESGDDGEETGCGEETGDGDGEDSAGPRQSGLALFPALQGTQMTSEKNERREGIRRKRMDLSSSIIFSGRRGEMERENDGGS</sequence>
<reference evidence="2 3" key="1">
    <citation type="submission" date="2020-10" db="EMBL/GenBank/DDBJ databases">
        <title>Plant Genome Project.</title>
        <authorList>
            <person name="Zhang R.-G."/>
        </authorList>
    </citation>
    <scope>NUCLEOTIDE SEQUENCE [LARGE SCALE GENOMIC DNA]</scope>
    <source>
        <strain evidence="2">FAFU-HL-1</strain>
        <tissue evidence="2">Leaf</tissue>
    </source>
</reference>
<evidence type="ECO:0000313" key="2">
    <source>
        <dbReference type="EMBL" id="KAF9669251.1"/>
    </source>
</evidence>